<dbReference type="InterPro" id="IPR011029">
    <property type="entry name" value="DEATH-like_dom_sf"/>
</dbReference>
<name>A0A3B5LUM2_9TELE</name>
<dbReference type="GeneTree" id="ENSGT01110000270955"/>
<dbReference type="Ensembl" id="ENSXCOT00000014735.1">
    <property type="protein sequence ID" value="ENSXCOP00000014550.1"/>
    <property type="gene ID" value="ENSXCOG00000011033.1"/>
</dbReference>
<keyword evidence="3" id="KW-1185">Reference proteome</keyword>
<dbReference type="AlphaFoldDB" id="A0A3B5LUM2"/>
<dbReference type="Gene3D" id="1.10.533.10">
    <property type="entry name" value="Death Domain, Fas"/>
    <property type="match status" value="1"/>
</dbReference>
<reference evidence="2" key="2">
    <citation type="submission" date="2025-09" db="UniProtKB">
        <authorList>
            <consortium name="Ensembl"/>
        </authorList>
    </citation>
    <scope>IDENTIFICATION</scope>
</reference>
<evidence type="ECO:0000313" key="3">
    <source>
        <dbReference type="Proteomes" id="UP000261380"/>
    </source>
</evidence>
<dbReference type="GO" id="GO:0042981">
    <property type="term" value="P:regulation of apoptotic process"/>
    <property type="evidence" value="ECO:0007669"/>
    <property type="project" value="InterPro"/>
</dbReference>
<evidence type="ECO:0000313" key="2">
    <source>
        <dbReference type="Ensembl" id="ENSXCOP00000014550.1"/>
    </source>
</evidence>
<dbReference type="Proteomes" id="UP000261380">
    <property type="component" value="Unplaced"/>
</dbReference>
<evidence type="ECO:0000259" key="1">
    <source>
        <dbReference type="PROSITE" id="PS50209"/>
    </source>
</evidence>
<sequence>GCLVLTRMLNDFVEKVPKETLSQLMESLMTANTLKSSEKETILQNHTRVNMASCFVDIVMEKGTNASKELMNRLQTINPHLSSELRSPSNPGYKLLLH</sequence>
<reference evidence="2" key="1">
    <citation type="submission" date="2025-08" db="UniProtKB">
        <authorList>
            <consortium name="Ensembl"/>
        </authorList>
    </citation>
    <scope>IDENTIFICATION</scope>
</reference>
<dbReference type="InterPro" id="IPR001315">
    <property type="entry name" value="CARD"/>
</dbReference>
<accession>A0A3B5LUM2</accession>
<protein>
    <recommendedName>
        <fullName evidence="1">CARD domain-containing protein</fullName>
    </recommendedName>
</protein>
<proteinExistence type="predicted"/>
<feature type="domain" description="CARD" evidence="1">
    <location>
        <begin position="12"/>
        <end position="89"/>
    </location>
</feature>
<dbReference type="PROSITE" id="PS50209">
    <property type="entry name" value="CARD"/>
    <property type="match status" value="1"/>
</dbReference>
<dbReference type="SUPFAM" id="SSF47986">
    <property type="entry name" value="DEATH domain"/>
    <property type="match status" value="1"/>
</dbReference>
<dbReference type="Pfam" id="PF00619">
    <property type="entry name" value="CARD"/>
    <property type="match status" value="1"/>
</dbReference>
<organism evidence="2 3">
    <name type="scientific">Xiphophorus couchianus</name>
    <name type="common">Monterrey platyfish</name>
    <dbReference type="NCBI Taxonomy" id="32473"/>
    <lineage>
        <taxon>Eukaryota</taxon>
        <taxon>Metazoa</taxon>
        <taxon>Chordata</taxon>
        <taxon>Craniata</taxon>
        <taxon>Vertebrata</taxon>
        <taxon>Euteleostomi</taxon>
        <taxon>Actinopterygii</taxon>
        <taxon>Neopterygii</taxon>
        <taxon>Teleostei</taxon>
        <taxon>Neoteleostei</taxon>
        <taxon>Acanthomorphata</taxon>
        <taxon>Ovalentaria</taxon>
        <taxon>Atherinomorphae</taxon>
        <taxon>Cyprinodontiformes</taxon>
        <taxon>Poeciliidae</taxon>
        <taxon>Poeciliinae</taxon>
        <taxon>Xiphophorus</taxon>
    </lineage>
</organism>